<dbReference type="InterPro" id="IPR038418">
    <property type="entry name" value="6-PTP_synth/QueD_sf"/>
</dbReference>
<protein>
    <submittedName>
        <fullName evidence="1">Uncharacterized protein</fullName>
    </submittedName>
</protein>
<dbReference type="Proteomes" id="UP001366060">
    <property type="component" value="Unassembled WGS sequence"/>
</dbReference>
<dbReference type="EMBL" id="JBAKBA010000170">
    <property type="protein sequence ID" value="MEL0661047.1"/>
    <property type="molecule type" value="Genomic_DNA"/>
</dbReference>
<feature type="non-terminal residue" evidence="1">
    <location>
        <position position="80"/>
    </location>
</feature>
<keyword evidence="2" id="KW-1185">Reference proteome</keyword>
<sequence length="80" mass="9150">KQIKAIIESEVDHKLLVPQAARSCHVTFEEDRTQVDYVLNDNSVIQLISPHEAYCLLDSEDITTRLLASYLEKVILKKLP</sequence>
<feature type="non-terminal residue" evidence="1">
    <location>
        <position position="1"/>
    </location>
</feature>
<gene>
    <name evidence="1" type="ORF">V6255_18200</name>
</gene>
<proteinExistence type="predicted"/>
<evidence type="ECO:0000313" key="1">
    <source>
        <dbReference type="EMBL" id="MEL0661047.1"/>
    </source>
</evidence>
<reference evidence="1 2" key="1">
    <citation type="submission" date="2024-02" db="EMBL/GenBank/DDBJ databases">
        <title>Bacteria isolated from the canopy kelp, Nereocystis luetkeana.</title>
        <authorList>
            <person name="Pfister C.A."/>
            <person name="Younker I.T."/>
            <person name="Light S.H."/>
        </authorList>
    </citation>
    <scope>NUCLEOTIDE SEQUENCE [LARGE SCALE GENOMIC DNA]</scope>
    <source>
        <strain evidence="1 2">TI.2.07</strain>
    </source>
</reference>
<organism evidence="1 2">
    <name type="scientific">Psychromonas arctica</name>
    <dbReference type="NCBI Taxonomy" id="168275"/>
    <lineage>
        <taxon>Bacteria</taxon>
        <taxon>Pseudomonadati</taxon>
        <taxon>Pseudomonadota</taxon>
        <taxon>Gammaproteobacteria</taxon>
        <taxon>Alteromonadales</taxon>
        <taxon>Psychromonadaceae</taxon>
        <taxon>Psychromonas</taxon>
    </lineage>
</organism>
<evidence type="ECO:0000313" key="2">
    <source>
        <dbReference type="Proteomes" id="UP001366060"/>
    </source>
</evidence>
<accession>A0ABU9HGL7</accession>
<dbReference type="SUPFAM" id="SSF55620">
    <property type="entry name" value="Tetrahydrobiopterin biosynthesis enzymes-like"/>
    <property type="match status" value="1"/>
</dbReference>
<name>A0ABU9HGL7_9GAMM</name>
<comment type="caution">
    <text evidence="1">The sequence shown here is derived from an EMBL/GenBank/DDBJ whole genome shotgun (WGS) entry which is preliminary data.</text>
</comment>
<dbReference type="Gene3D" id="3.30.479.10">
    <property type="entry name" value="6-pyruvoyl tetrahydropterin synthase/QueD"/>
    <property type="match status" value="1"/>
</dbReference>